<dbReference type="EMBL" id="JBHUEH010000023">
    <property type="protein sequence ID" value="MFD1887246.1"/>
    <property type="molecule type" value="Genomic_DNA"/>
</dbReference>
<proteinExistence type="predicted"/>
<keyword evidence="1" id="KW-0812">Transmembrane</keyword>
<keyword evidence="3" id="KW-1185">Reference proteome</keyword>
<evidence type="ECO:0000256" key="1">
    <source>
        <dbReference type="SAM" id="Phobius"/>
    </source>
</evidence>
<accession>A0ABW4RLS0</accession>
<dbReference type="RefSeq" id="WP_347325261.1">
    <property type="nucleotide sequence ID" value="NZ_JBCGUH010000005.1"/>
</dbReference>
<protein>
    <submittedName>
        <fullName evidence="2">Uncharacterized protein</fullName>
    </submittedName>
</protein>
<keyword evidence="1" id="KW-1133">Transmembrane helix</keyword>
<feature type="transmembrane region" description="Helical" evidence="1">
    <location>
        <begin position="123"/>
        <end position="143"/>
    </location>
</feature>
<feature type="transmembrane region" description="Helical" evidence="1">
    <location>
        <begin position="30"/>
        <end position="48"/>
    </location>
</feature>
<organism evidence="2 3">
    <name type="scientific">Paenibacillus wenxiniae</name>
    <dbReference type="NCBI Taxonomy" id="1636843"/>
    <lineage>
        <taxon>Bacteria</taxon>
        <taxon>Bacillati</taxon>
        <taxon>Bacillota</taxon>
        <taxon>Bacilli</taxon>
        <taxon>Bacillales</taxon>
        <taxon>Paenibacillaceae</taxon>
        <taxon>Paenibacillus</taxon>
    </lineage>
</organism>
<dbReference type="Proteomes" id="UP001597233">
    <property type="component" value="Unassembled WGS sequence"/>
</dbReference>
<evidence type="ECO:0000313" key="2">
    <source>
        <dbReference type="EMBL" id="MFD1887246.1"/>
    </source>
</evidence>
<keyword evidence="1" id="KW-0472">Membrane</keyword>
<name>A0ABW4RLS0_9BACL</name>
<sequence>MSWKLSLGVILAAIGLSALSGWWLGGLVDGGSSFNLIVVFMLYTSLVIKAMNWLSYNKEEHISYNLQRLAAYVGIYAISFVVSGLIIGVSGRDAIMLAVISVGFGAIYSLNDLKYVFRQGWSMFLTVMIIPVFLVVWLIMYGLTMDSWFNIDSMYDYFIVSGVVYWLLVICTLALFSRYIVKQPQDSSSAH</sequence>
<comment type="caution">
    <text evidence="2">The sequence shown here is derived from an EMBL/GenBank/DDBJ whole genome shotgun (WGS) entry which is preliminary data.</text>
</comment>
<feature type="transmembrane region" description="Helical" evidence="1">
    <location>
        <begin position="69"/>
        <end position="88"/>
    </location>
</feature>
<evidence type="ECO:0000313" key="3">
    <source>
        <dbReference type="Proteomes" id="UP001597233"/>
    </source>
</evidence>
<reference evidence="3" key="1">
    <citation type="journal article" date="2019" name="Int. J. Syst. Evol. Microbiol.">
        <title>The Global Catalogue of Microorganisms (GCM) 10K type strain sequencing project: providing services to taxonomists for standard genome sequencing and annotation.</title>
        <authorList>
            <consortium name="The Broad Institute Genomics Platform"/>
            <consortium name="The Broad Institute Genome Sequencing Center for Infectious Disease"/>
            <person name="Wu L."/>
            <person name="Ma J."/>
        </authorList>
    </citation>
    <scope>NUCLEOTIDE SEQUENCE [LARGE SCALE GENOMIC DNA]</scope>
    <source>
        <strain evidence="3">CCUG 54950</strain>
    </source>
</reference>
<feature type="transmembrane region" description="Helical" evidence="1">
    <location>
        <begin position="94"/>
        <end position="111"/>
    </location>
</feature>
<gene>
    <name evidence="2" type="ORF">ACFSC9_17265</name>
</gene>
<feature type="transmembrane region" description="Helical" evidence="1">
    <location>
        <begin position="163"/>
        <end position="181"/>
    </location>
</feature>